<dbReference type="OrthoDB" id="436389at2759"/>
<organism evidence="2 3">
    <name type="scientific">Symbiodinium necroappetens</name>
    <dbReference type="NCBI Taxonomy" id="1628268"/>
    <lineage>
        <taxon>Eukaryota</taxon>
        <taxon>Sar</taxon>
        <taxon>Alveolata</taxon>
        <taxon>Dinophyceae</taxon>
        <taxon>Suessiales</taxon>
        <taxon>Symbiodiniaceae</taxon>
        <taxon>Symbiodinium</taxon>
    </lineage>
</organism>
<feature type="chain" id="PRO_5032501177" evidence="1">
    <location>
        <begin position="23"/>
        <end position="744"/>
    </location>
</feature>
<evidence type="ECO:0000313" key="2">
    <source>
        <dbReference type="EMBL" id="CAE7929397.1"/>
    </source>
</evidence>
<feature type="signal peptide" evidence="1">
    <location>
        <begin position="1"/>
        <end position="22"/>
    </location>
</feature>
<dbReference type="AlphaFoldDB" id="A0A813BWC5"/>
<keyword evidence="1" id="KW-0732">Signal</keyword>
<gene>
    <name evidence="2" type="ORF">SNEC2469_LOCUS32273</name>
</gene>
<comment type="caution">
    <text evidence="2">The sequence shown here is derived from an EMBL/GenBank/DDBJ whole genome shotgun (WGS) entry which is preliminary data.</text>
</comment>
<accession>A0A813BWC5</accession>
<evidence type="ECO:0000256" key="1">
    <source>
        <dbReference type="SAM" id="SignalP"/>
    </source>
</evidence>
<dbReference type="EMBL" id="CAJNJA010081185">
    <property type="protein sequence ID" value="CAE7929397.1"/>
    <property type="molecule type" value="Genomic_DNA"/>
</dbReference>
<proteinExistence type="predicted"/>
<reference evidence="2" key="1">
    <citation type="submission" date="2021-02" db="EMBL/GenBank/DDBJ databases">
        <authorList>
            <person name="Dougan E. K."/>
            <person name="Rhodes N."/>
            <person name="Thang M."/>
            <person name="Chan C."/>
        </authorList>
    </citation>
    <scope>NUCLEOTIDE SEQUENCE</scope>
</reference>
<sequence>MRGVAAALAGLGLWFLDPLSCAGAHAGACGRHAEIWRCIAKRPVRCTKCDKNQPWTTIKPGKQVVASRRGEWLCLLNYWGTNVTVKDPSGQDLFEVVPGTRVAWAPVRHILGGANHSALARRALTLEAVYKTELSAWAAGDVAAGRPKMSRAAQADKFERRAAAGGRLEKEWPRIVRARRTKHRINTLIAEAMPDDAGGEDGRLALVLDGVDAQTSQALMARGLPAERILSPNVVPAVAEALSDRGISSWCGRVQDFLRSTEVSGALDLLFLDYTGCLASRASHLRPALRALRPHGVLACTFSMRHSPVEDDFSYGFLPPQPEGWSHAHAVHALGRCLLEAAEALGRSVEGAGLSGLNDYELFDNMSAAWATRSAGDASETTRELVIRALEEESIPALAEALASWADEPNSELPWLRKGVATVAERVQRACQGGVLGCAWRSGDEGRGSPHCLLGANGAVQDKDLNMLRKAAVALKQAASSRGSACSPAALTPCPAFSFRRSMLVYPEEMMFFMVRCGEKAGTVRQPATDLCMAKASFLWLFGYRKCESCQEYSNSGWFDADDVWYCEECQMNCVLDLFSDEPVPAESWLRCGIRRVRELPALASSQLLVCTCELVKVGGHAGLFGGRLVLTGTGMALGSLWSHLQGGSGPKSLGTEPTKVEAAAAAATEAAFADPWVVVVDSRPGCFIPGDPVEVSESSGRGWRGVVKCKAGEGSYIVEDQSQTPHTVAADRLRVDELVASVL</sequence>
<evidence type="ECO:0000313" key="3">
    <source>
        <dbReference type="Proteomes" id="UP000601435"/>
    </source>
</evidence>
<protein>
    <submittedName>
        <fullName evidence="2">Uncharacterized protein</fullName>
    </submittedName>
</protein>
<name>A0A813BWC5_9DINO</name>
<dbReference type="Proteomes" id="UP000601435">
    <property type="component" value="Unassembled WGS sequence"/>
</dbReference>
<keyword evidence="3" id="KW-1185">Reference proteome</keyword>